<feature type="region of interest" description="Disordered" evidence="1">
    <location>
        <begin position="670"/>
        <end position="713"/>
    </location>
</feature>
<keyword evidence="2" id="KW-1133">Transmembrane helix</keyword>
<feature type="compositionally biased region" description="Low complexity" evidence="1">
    <location>
        <begin position="684"/>
        <end position="700"/>
    </location>
</feature>
<dbReference type="GO" id="GO:0016020">
    <property type="term" value="C:membrane"/>
    <property type="evidence" value="ECO:0007669"/>
    <property type="project" value="InterPro"/>
</dbReference>
<evidence type="ECO:0000256" key="1">
    <source>
        <dbReference type="SAM" id="MobiDB-lite"/>
    </source>
</evidence>
<dbReference type="Proteomes" id="UP000236621">
    <property type="component" value="Unassembled WGS sequence"/>
</dbReference>
<dbReference type="SUPFAM" id="SSF49313">
    <property type="entry name" value="Cadherin-like"/>
    <property type="match status" value="3"/>
</dbReference>
<keyword evidence="2" id="KW-0812">Transmembrane</keyword>
<dbReference type="Gene3D" id="2.60.40.10">
    <property type="entry name" value="Immunoglobulins"/>
    <property type="match status" value="3"/>
</dbReference>
<keyword evidence="2" id="KW-0472">Membrane</keyword>
<feature type="compositionally biased region" description="Low complexity" evidence="1">
    <location>
        <begin position="428"/>
        <end position="441"/>
    </location>
</feature>
<keyword evidence="3" id="KW-0732">Signal</keyword>
<feature type="compositionally biased region" description="Polar residues" evidence="1">
    <location>
        <begin position="442"/>
        <end position="455"/>
    </location>
</feature>
<feature type="transmembrane region" description="Helical" evidence="2">
    <location>
        <begin position="465"/>
        <end position="487"/>
    </location>
</feature>
<organism evidence="5 6">
    <name type="scientific">Tolypocladium capitatum</name>
    <dbReference type="NCBI Taxonomy" id="45235"/>
    <lineage>
        <taxon>Eukaryota</taxon>
        <taxon>Fungi</taxon>
        <taxon>Dikarya</taxon>
        <taxon>Ascomycota</taxon>
        <taxon>Pezizomycotina</taxon>
        <taxon>Sordariomycetes</taxon>
        <taxon>Hypocreomycetidae</taxon>
        <taxon>Hypocreales</taxon>
        <taxon>Ophiocordycipitaceae</taxon>
        <taxon>Tolypocladium</taxon>
    </lineage>
</organism>
<feature type="compositionally biased region" description="Polar residues" evidence="1">
    <location>
        <begin position="813"/>
        <end position="829"/>
    </location>
</feature>
<dbReference type="InterPro" id="IPR015919">
    <property type="entry name" value="Cadherin-like_sf"/>
</dbReference>
<dbReference type="STRING" id="45235.A0A2K3QF75"/>
<feature type="domain" description="Dystroglycan-type cadherin-like" evidence="4">
    <location>
        <begin position="146"/>
        <end position="241"/>
    </location>
</feature>
<feature type="signal peptide" evidence="3">
    <location>
        <begin position="1"/>
        <end position="23"/>
    </location>
</feature>
<proteinExistence type="predicted"/>
<dbReference type="EMBL" id="NRSZ01000594">
    <property type="protein sequence ID" value="PNY26194.1"/>
    <property type="molecule type" value="Genomic_DNA"/>
</dbReference>
<gene>
    <name evidence="5" type="ORF">TCAP_03871</name>
</gene>
<feature type="chain" id="PRO_5014454396" evidence="3">
    <location>
        <begin position="24"/>
        <end position="874"/>
    </location>
</feature>
<evidence type="ECO:0000259" key="4">
    <source>
        <dbReference type="SMART" id="SM00736"/>
    </source>
</evidence>
<name>A0A2K3QF75_9HYPO</name>
<reference evidence="5 6" key="1">
    <citation type="submission" date="2017-08" db="EMBL/GenBank/DDBJ databases">
        <title>Harnessing the power of phylogenomics to disentangle the directionality and signatures of interkingdom host jumping in the parasitic fungal genus Tolypocladium.</title>
        <authorList>
            <person name="Quandt C.A."/>
            <person name="Patterson W."/>
            <person name="Spatafora J.W."/>
        </authorList>
    </citation>
    <scope>NUCLEOTIDE SEQUENCE [LARGE SCALE GENOMIC DNA]</scope>
    <source>
        <strain evidence="5 6">CBS 113982</strain>
    </source>
</reference>
<feature type="domain" description="Dystroglycan-type cadherin-like" evidence="4">
    <location>
        <begin position="29"/>
        <end position="127"/>
    </location>
</feature>
<feature type="compositionally biased region" description="Low complexity" evidence="1">
    <location>
        <begin position="551"/>
        <end position="563"/>
    </location>
</feature>
<evidence type="ECO:0000313" key="6">
    <source>
        <dbReference type="Proteomes" id="UP000236621"/>
    </source>
</evidence>
<dbReference type="InterPro" id="IPR006644">
    <property type="entry name" value="Cadg"/>
</dbReference>
<keyword evidence="6" id="KW-1185">Reference proteome</keyword>
<feature type="region of interest" description="Disordered" evidence="1">
    <location>
        <begin position="604"/>
        <end position="623"/>
    </location>
</feature>
<feature type="region of interest" description="Disordered" evidence="1">
    <location>
        <begin position="781"/>
        <end position="830"/>
    </location>
</feature>
<feature type="region of interest" description="Disordered" evidence="1">
    <location>
        <begin position="428"/>
        <end position="455"/>
    </location>
</feature>
<feature type="region of interest" description="Disordered" evidence="1">
    <location>
        <begin position="845"/>
        <end position="874"/>
    </location>
</feature>
<dbReference type="InterPro" id="IPR013783">
    <property type="entry name" value="Ig-like_fold"/>
</dbReference>
<feature type="compositionally biased region" description="Basic and acidic residues" evidence="1">
    <location>
        <begin position="855"/>
        <end position="865"/>
    </location>
</feature>
<sequence>MASLLATLLATLVILLLAQEATSRPAISFPFNAQLPLAARIDRFFSYSFSPTTFTSESNITYSLGKHPDWLSIESNTRRLYGTPKDSDVSPGNVVGQPVDIVATDGQGSTTMSATMVISRNPPPSVQIPMSKQIEGFGNFSAPSSVLSYPSTNFKYSFDPNTFGQQQGLNFYATSGNSSPLPAWVNFESASLTFSGKTPPFESLVQPPQTFDFSLVASDIVGFSASSLSFSIVVGSHKLTTDKPIVALNASRGSELTYDGLENGIRLDGEQVAAGDLAVTTDGLPDWLSYDSKTGKIRGTPGQGDHSQNFTISVHDPFSDTLDVLAVVTVASTLFESTLADTNVRPGSNFDLDLAKCFRNPDDVQVKVTTSPDEDWLKVDGLKLHGQVPKSAKGNFKISIDAASKSSNLMETEVLGVSFLALDGTTTTATASVGSPTSSVTRTQTNSATVDSAESQSGHLSTGEILLATIIPIIVITVLLMLLVCFFRRRRARQTYLSSKYRTKISNPVAGSMRVTDSGLSMREMEAMGGVVRIETQMFKPGKVGYAEVASQSSGRRSSDISGHVSDPERPQELLVDEARTATITSVGNTERDDRRCSWVTVEGEEATAATQSEQSSRSRKSDSTFLGSIHQVLPLPAFLSDARNGNFRSGLGTTIATMEDFLGVQATPSMAYKPPERSRARQSPGAPSTTTSSSAALPPMLESNQRANVPGDASIPNWEAIAEREAADSMVGLGKPDMALFLSSTKDSRQWYDVELSSGSKRLGTEVSFASSENWRVIGQLRGPRGPSPSYKDLVDDAPFNPIPPAERNRDASSPSTTRLAPSPSVVSMLSDEGDNVKLRGCMGEPEPASPIWSREHSGHKMSEESGSFAVFL</sequence>
<accession>A0A2K3QF75</accession>
<dbReference type="SMART" id="SM00736">
    <property type="entry name" value="CADG"/>
    <property type="match status" value="2"/>
</dbReference>
<protein>
    <submittedName>
        <fullName evidence="5">Axial budding pattern protein 2</fullName>
    </submittedName>
</protein>
<evidence type="ECO:0000256" key="3">
    <source>
        <dbReference type="SAM" id="SignalP"/>
    </source>
</evidence>
<dbReference type="Pfam" id="PF05345">
    <property type="entry name" value="He_PIG"/>
    <property type="match status" value="3"/>
</dbReference>
<comment type="caution">
    <text evidence="5">The sequence shown here is derived from an EMBL/GenBank/DDBJ whole genome shotgun (WGS) entry which is preliminary data.</text>
</comment>
<dbReference type="OrthoDB" id="41532at2759"/>
<evidence type="ECO:0000313" key="5">
    <source>
        <dbReference type="EMBL" id="PNY26194.1"/>
    </source>
</evidence>
<dbReference type="AlphaFoldDB" id="A0A2K3QF75"/>
<evidence type="ECO:0000256" key="2">
    <source>
        <dbReference type="SAM" id="Phobius"/>
    </source>
</evidence>
<dbReference type="GO" id="GO:0005509">
    <property type="term" value="F:calcium ion binding"/>
    <property type="evidence" value="ECO:0007669"/>
    <property type="project" value="InterPro"/>
</dbReference>
<feature type="region of interest" description="Disordered" evidence="1">
    <location>
        <begin position="549"/>
        <end position="573"/>
    </location>
</feature>